<organism evidence="2 3">
    <name type="scientific">Prevotella communis</name>
    <dbReference type="NCBI Taxonomy" id="2913614"/>
    <lineage>
        <taxon>Bacteria</taxon>
        <taxon>Pseudomonadati</taxon>
        <taxon>Bacteroidota</taxon>
        <taxon>Bacteroidia</taxon>
        <taxon>Bacteroidales</taxon>
        <taxon>Prevotellaceae</taxon>
        <taxon>Prevotella</taxon>
    </lineage>
</organism>
<dbReference type="AlphaFoldDB" id="A0A1H0FSQ7"/>
<feature type="domain" description="Schlafen group 3-like DNA/RNA helicase" evidence="1">
    <location>
        <begin position="241"/>
        <end position="685"/>
    </location>
</feature>
<dbReference type="OrthoDB" id="3193269at2"/>
<evidence type="ECO:0000259" key="1">
    <source>
        <dbReference type="Pfam" id="PF09848"/>
    </source>
</evidence>
<gene>
    <name evidence="2" type="ORF">SAMN04487900_10671</name>
</gene>
<name>A0A1H0FSQ7_9BACT</name>
<accession>A0A1H0FSQ7</accession>
<evidence type="ECO:0000313" key="2">
    <source>
        <dbReference type="EMBL" id="SDN97624.1"/>
    </source>
</evidence>
<dbReference type="Pfam" id="PF09848">
    <property type="entry name" value="SLFN-g3_helicase"/>
    <property type="match status" value="1"/>
</dbReference>
<evidence type="ECO:0000313" key="3">
    <source>
        <dbReference type="Proteomes" id="UP000199134"/>
    </source>
</evidence>
<protein>
    <submittedName>
        <fullName evidence="2">Uncharacterized conserved protein</fullName>
    </submittedName>
</protein>
<dbReference type="Proteomes" id="UP000199134">
    <property type="component" value="Unassembled WGS sequence"/>
</dbReference>
<dbReference type="EMBL" id="FNIW01000006">
    <property type="protein sequence ID" value="SDN97624.1"/>
    <property type="molecule type" value="Genomic_DNA"/>
</dbReference>
<reference evidence="3" key="1">
    <citation type="submission" date="2016-10" db="EMBL/GenBank/DDBJ databases">
        <authorList>
            <person name="de Groot N.N."/>
        </authorList>
    </citation>
    <scope>NUCLEOTIDE SEQUENCE [LARGE SCALE GENOMIC DNA]</scope>
    <source>
        <strain evidence="3">BP1-145</strain>
    </source>
</reference>
<sequence length="721" mass="83258">MTTQRYYYADSISDFFSRSNNDILAEMTKYSQFSVDPQTRDSWIEEFDSLREVLTEYKDRGSLYLEYNIPRMGTRADVVLLIDGVVLILEYKTSHRKFTHSAVLQVWDYALDLKNFHDETRTLPVIPIVVAPSESDSRCSITLSSPFADGVFPPLCTNQKHLCECLHNVFANSDVKKLQRTIDSEIWEKSGYNPTPTIIEAAVALFQHHNVDEITRHDADLDKTVKCVADVVRKCKEESRKAICFVTGVPGAGKTLIGLQTAITYDKEDDTKAVYLSGNFPLVEVLQESLSRDYVRQETERYNREVEEQKNNNGDVKSVKKPITKKQARSKVKAFIQMVHHYRDEYMNGMKVKGTKLVKDDKYFAKTSDHAYVPVEHIAIFDEAQRAWTKHGLADFMLKKKKISKFPYSEPHYLISCMDRHEDWCVVICLVGGGQEIHHDEAGILEWLQVLNKHYKGWDVYMSEQLKAKEYAEGKALKTIKDKARLHTTPALHLTSSMRAFRGEKVSLFVQHMLDLKPKLAKQTLTELDKYPIVLTRSIDDAKTWLKKHARGTERYGIMASSRAERLKAININVRYQPDFVHWFLDDDTDIRSSNSLEDVLTEFKVQGLEIDWACVVWDADLRLGEDGRSWQHFKLGTKSVDVNGIKVSKCRWNNINKREIQLYQINAYRVLLTRARQGMVIVVPNGDDHEPPDETRKPEWYNGIFEYLKSTGLKEIKENI</sequence>
<proteinExistence type="predicted"/>
<dbReference type="InterPro" id="IPR018647">
    <property type="entry name" value="SLFN_3-like_DNA/RNA_helicase"/>
</dbReference>
<comment type="caution">
    <text evidence="2">The sequence shown here is derived from an EMBL/GenBank/DDBJ whole genome shotgun (WGS) entry which is preliminary data.</text>
</comment>